<evidence type="ECO:0000256" key="8">
    <source>
        <dbReference type="ARBA" id="ARBA00022679"/>
    </source>
</evidence>
<dbReference type="NCBIfam" id="TIGR02095">
    <property type="entry name" value="glgA"/>
    <property type="match status" value="1"/>
</dbReference>
<evidence type="ECO:0000256" key="9">
    <source>
        <dbReference type="ARBA" id="ARBA00023056"/>
    </source>
</evidence>
<dbReference type="GO" id="GO:0005829">
    <property type="term" value="C:cytosol"/>
    <property type="evidence" value="ECO:0007669"/>
    <property type="project" value="TreeGrafter"/>
</dbReference>
<dbReference type="GO" id="GO:0005978">
    <property type="term" value="P:glycogen biosynthetic process"/>
    <property type="evidence" value="ECO:0007669"/>
    <property type="project" value="UniProtKB-UniRule"/>
</dbReference>
<dbReference type="UniPathway" id="UPA00164"/>
<dbReference type="InterPro" id="IPR001296">
    <property type="entry name" value="Glyco_trans_1"/>
</dbReference>
<evidence type="ECO:0000256" key="2">
    <source>
        <dbReference type="ARBA" id="ARBA00002764"/>
    </source>
</evidence>
<comment type="similarity">
    <text evidence="4 11">Belongs to the glycosyltransferase 1 family. Bacterial/plant glycogen synthase subfamily.</text>
</comment>
<dbReference type="InterPro" id="IPR011835">
    <property type="entry name" value="GS/SS"/>
</dbReference>
<evidence type="ECO:0000259" key="13">
    <source>
        <dbReference type="Pfam" id="PF08323"/>
    </source>
</evidence>
<evidence type="ECO:0000256" key="5">
    <source>
        <dbReference type="ARBA" id="ARBA00012588"/>
    </source>
</evidence>
<organism evidence="14 15">
    <name type="scientific">Povalibacter uvarum</name>
    <dbReference type="NCBI Taxonomy" id="732238"/>
    <lineage>
        <taxon>Bacteria</taxon>
        <taxon>Pseudomonadati</taxon>
        <taxon>Pseudomonadota</taxon>
        <taxon>Gammaproteobacteria</taxon>
        <taxon>Steroidobacterales</taxon>
        <taxon>Steroidobacteraceae</taxon>
        <taxon>Povalibacter</taxon>
    </lineage>
</organism>
<dbReference type="CDD" id="cd03791">
    <property type="entry name" value="GT5_Glycogen_synthase_DULL1-like"/>
    <property type="match status" value="1"/>
</dbReference>
<evidence type="ECO:0000256" key="6">
    <source>
        <dbReference type="ARBA" id="ARBA00019935"/>
    </source>
</evidence>
<dbReference type="Pfam" id="PF00534">
    <property type="entry name" value="Glycos_transf_1"/>
    <property type="match status" value="1"/>
</dbReference>
<keyword evidence="7 11" id="KW-0328">Glycosyltransferase</keyword>
<proteinExistence type="inferred from homology"/>
<dbReference type="Proteomes" id="UP000588068">
    <property type="component" value="Unassembled WGS sequence"/>
</dbReference>
<dbReference type="Gene3D" id="3.40.50.2000">
    <property type="entry name" value="Glycogen Phosphorylase B"/>
    <property type="match status" value="2"/>
</dbReference>
<evidence type="ECO:0000313" key="14">
    <source>
        <dbReference type="EMBL" id="MBB6094599.1"/>
    </source>
</evidence>
<comment type="function">
    <text evidence="2 11">Synthesizes alpha-1,4-glucan chains using ADP-glucose.</text>
</comment>
<comment type="pathway">
    <text evidence="3 11">Glycan biosynthesis; glycogen biosynthesis.</text>
</comment>
<evidence type="ECO:0000256" key="11">
    <source>
        <dbReference type="HAMAP-Rule" id="MF_00484"/>
    </source>
</evidence>
<reference evidence="14 15" key="1">
    <citation type="submission" date="2020-08" db="EMBL/GenBank/DDBJ databases">
        <title>Genomic Encyclopedia of Type Strains, Phase IV (KMG-IV): sequencing the most valuable type-strain genomes for metagenomic binning, comparative biology and taxonomic classification.</title>
        <authorList>
            <person name="Goeker M."/>
        </authorList>
    </citation>
    <scope>NUCLEOTIDE SEQUENCE [LARGE SCALE GENOMIC DNA]</scope>
    <source>
        <strain evidence="14 15">DSM 26723</strain>
    </source>
</reference>
<comment type="caution">
    <text evidence="14">The sequence shown here is derived from an EMBL/GenBank/DDBJ whole genome shotgun (WGS) entry which is preliminary data.</text>
</comment>
<feature type="domain" description="Glycosyl transferase family 1" evidence="12">
    <location>
        <begin position="292"/>
        <end position="453"/>
    </location>
</feature>
<evidence type="ECO:0000256" key="3">
    <source>
        <dbReference type="ARBA" id="ARBA00004964"/>
    </source>
</evidence>
<feature type="domain" description="Starch synthase catalytic" evidence="13">
    <location>
        <begin position="2"/>
        <end position="241"/>
    </location>
</feature>
<keyword evidence="8 11" id="KW-0808">Transferase</keyword>
<dbReference type="EMBL" id="JACHHZ010000004">
    <property type="protein sequence ID" value="MBB6094599.1"/>
    <property type="molecule type" value="Genomic_DNA"/>
</dbReference>
<comment type="catalytic activity">
    <reaction evidence="1 11">
        <text>[(1-&gt;4)-alpha-D-glucosyl](n) + ADP-alpha-D-glucose = [(1-&gt;4)-alpha-D-glucosyl](n+1) + ADP + H(+)</text>
        <dbReference type="Rhea" id="RHEA:18189"/>
        <dbReference type="Rhea" id="RHEA-COMP:9584"/>
        <dbReference type="Rhea" id="RHEA-COMP:9587"/>
        <dbReference type="ChEBI" id="CHEBI:15378"/>
        <dbReference type="ChEBI" id="CHEBI:15444"/>
        <dbReference type="ChEBI" id="CHEBI:57498"/>
        <dbReference type="ChEBI" id="CHEBI:456216"/>
        <dbReference type="EC" id="2.4.1.21"/>
    </reaction>
</comment>
<evidence type="ECO:0000256" key="10">
    <source>
        <dbReference type="ARBA" id="ARBA00031722"/>
    </source>
</evidence>
<gene>
    <name evidence="11" type="primary">glgA</name>
    <name evidence="14" type="ORF">HNQ60_003486</name>
</gene>
<dbReference type="Pfam" id="PF08323">
    <property type="entry name" value="Glyco_transf_5"/>
    <property type="match status" value="1"/>
</dbReference>
<keyword evidence="15" id="KW-1185">Reference proteome</keyword>
<sequence length="481" mass="53869">MRICFIASEIAPLAKTGGLADVAGALPRYLHGRGHDVRLFMPLYSSIGLGALNADHVPNVQDVELRLGPHRYSFSLLQAHLPGSTTPVLLVHCPAAFDRPTIYTNGPDEHLRFLVLQRAVLESCQRMGFAPQIVHCNDWHTGLVPLMLKTLYAWDRLFEQSRTIMSIHNIGYQGVFGAGTAYDVGGEIRGLLSPSDFGAGQINWLREGLRHAHRVSTVSPTYAREIQTPIGGHGLDGTLRERGDEVVGILNGVDYADWNPALDRYLKHRYTRDDLSGKAAGKRAFLDWMNLSLPEKTPMFGIVSRLTPQKGFDLLFDTLPEVLAGRDCCLVGVGNGEARYERFFEGLQQRFPDRVVFHRGYSEEIAHLIEAAADIFLMPSMYEPCGLNQMYSLKYGTVPIVRKTGGLADSVQMWDGDSRQGTGIVFNDFDVPAMRWALQTALDLFKDRDAWTQMMRNGMAQDFSWDAQGREYENLYESLIR</sequence>
<dbReference type="InterPro" id="IPR013534">
    <property type="entry name" value="Starch_synth_cat_dom"/>
</dbReference>
<feature type="binding site" evidence="11">
    <location>
        <position position="15"/>
    </location>
    <ligand>
        <name>ADP-alpha-D-glucose</name>
        <dbReference type="ChEBI" id="CHEBI:57498"/>
    </ligand>
</feature>
<dbReference type="GO" id="GO:0009011">
    <property type="term" value="F:alpha-1,4-glucan glucosyltransferase (ADP-glucose donor) activity"/>
    <property type="evidence" value="ECO:0007669"/>
    <property type="project" value="UniProtKB-UniRule"/>
</dbReference>
<evidence type="ECO:0000259" key="12">
    <source>
        <dbReference type="Pfam" id="PF00534"/>
    </source>
</evidence>
<dbReference type="EC" id="2.4.1.21" evidence="5 11"/>
<accession>A0A841HQJ6</accession>
<dbReference type="AlphaFoldDB" id="A0A841HQJ6"/>
<evidence type="ECO:0000313" key="15">
    <source>
        <dbReference type="Proteomes" id="UP000588068"/>
    </source>
</evidence>
<protein>
    <recommendedName>
        <fullName evidence="6 11">Glycogen synthase</fullName>
        <ecNumber evidence="5 11">2.4.1.21</ecNumber>
    </recommendedName>
    <alternativeName>
        <fullName evidence="10 11">Starch [bacterial glycogen] synthase</fullName>
    </alternativeName>
</protein>
<dbReference type="HAMAP" id="MF_00484">
    <property type="entry name" value="Glycogen_synth"/>
    <property type="match status" value="1"/>
</dbReference>
<dbReference type="RefSeq" id="WP_184334011.1">
    <property type="nucleotide sequence ID" value="NZ_JACHHZ010000004.1"/>
</dbReference>
<dbReference type="GO" id="GO:0004373">
    <property type="term" value="F:alpha-1,4-glucan glucosyltransferase (UDP-glucose donor) activity"/>
    <property type="evidence" value="ECO:0007669"/>
    <property type="project" value="InterPro"/>
</dbReference>
<dbReference type="PANTHER" id="PTHR45825">
    <property type="entry name" value="GRANULE-BOUND STARCH SYNTHASE 1, CHLOROPLASTIC/AMYLOPLASTIC"/>
    <property type="match status" value="1"/>
</dbReference>
<dbReference type="SUPFAM" id="SSF53756">
    <property type="entry name" value="UDP-Glycosyltransferase/glycogen phosphorylase"/>
    <property type="match status" value="1"/>
</dbReference>
<dbReference type="PANTHER" id="PTHR45825:SF11">
    <property type="entry name" value="ALPHA AMYLASE DOMAIN-CONTAINING PROTEIN"/>
    <property type="match status" value="1"/>
</dbReference>
<evidence type="ECO:0000256" key="7">
    <source>
        <dbReference type="ARBA" id="ARBA00022676"/>
    </source>
</evidence>
<keyword evidence="9 11" id="KW-0320">Glycogen biosynthesis</keyword>
<name>A0A841HQJ6_9GAMM</name>
<evidence type="ECO:0000256" key="4">
    <source>
        <dbReference type="ARBA" id="ARBA00010281"/>
    </source>
</evidence>
<evidence type="ECO:0000256" key="1">
    <source>
        <dbReference type="ARBA" id="ARBA00001478"/>
    </source>
</evidence>